<dbReference type="PANTHER" id="PTHR32060">
    <property type="entry name" value="TAIL-SPECIFIC PROTEASE"/>
    <property type="match status" value="1"/>
</dbReference>
<reference evidence="7 8" key="2">
    <citation type="journal article" date="2015" name="BMC Genomics">
        <title>Analysis of three genomes within the thermophilic bacterial species Caldanaerobacter subterraneus with a focus on carbon monoxide dehydrogenase evolution and hydrolase diversity.</title>
        <authorList>
            <person name="Sant'Anna F.H."/>
            <person name="Lebedinsky A.V."/>
            <person name="Sokolova T.G."/>
            <person name="Robb F.T."/>
            <person name="Gonzalez J.M."/>
        </authorList>
    </citation>
    <scope>NUCLEOTIDE SEQUENCE [LARGE SCALE GENOMIC DNA]</scope>
    <source>
        <strain evidence="7 8">DSM 12653</strain>
    </source>
</reference>
<dbReference type="InterPro" id="IPR004447">
    <property type="entry name" value="Peptidase_S41A"/>
</dbReference>
<dbReference type="InterPro" id="IPR036034">
    <property type="entry name" value="PDZ_sf"/>
</dbReference>
<dbReference type="SMART" id="SM00245">
    <property type="entry name" value="TSPc"/>
    <property type="match status" value="1"/>
</dbReference>
<dbReference type="Pfam" id="PF03572">
    <property type="entry name" value="Peptidase_S41"/>
    <property type="match status" value="1"/>
</dbReference>
<evidence type="ECO:0000256" key="1">
    <source>
        <dbReference type="ARBA" id="ARBA00009179"/>
    </source>
</evidence>
<dbReference type="PANTHER" id="PTHR32060:SF30">
    <property type="entry name" value="CARBOXY-TERMINAL PROCESSING PROTEASE CTPA"/>
    <property type="match status" value="1"/>
</dbReference>
<keyword evidence="4 5" id="KW-0720">Serine protease</keyword>
<keyword evidence="3 5" id="KW-0378">Hydrolase</keyword>
<reference evidence="8" key="3">
    <citation type="submission" date="2015-02" db="EMBL/GenBank/DDBJ databases">
        <title>Genome analysis of three genomes within the thermophilic hydrogenogenic bacterial species Caldanaerobacter subterraneus.</title>
        <authorList>
            <person name="Sant'Anna F.H."/>
            <person name="Lebedinsky A."/>
            <person name="Sokolova T."/>
            <person name="Robb F.T."/>
            <person name="Gonzalez J.M."/>
        </authorList>
    </citation>
    <scope>NUCLEOTIDE SEQUENCE [LARGE SCALE GENOMIC DNA]</scope>
    <source>
        <strain evidence="8">DSM 12653</strain>
    </source>
</reference>
<accession>B7R660</accession>
<dbReference type="EMBL" id="ABXP02000122">
    <property type="protein sequence ID" value="KKC28587.1"/>
    <property type="molecule type" value="Genomic_DNA"/>
</dbReference>
<protein>
    <submittedName>
        <fullName evidence="7">Periplasmic protease</fullName>
    </submittedName>
</protein>
<evidence type="ECO:0000256" key="2">
    <source>
        <dbReference type="ARBA" id="ARBA00022670"/>
    </source>
</evidence>
<proteinExistence type="inferred from homology"/>
<dbReference type="InterPro" id="IPR002477">
    <property type="entry name" value="Peptidoglycan-bd-like"/>
</dbReference>
<dbReference type="GO" id="GO:0007165">
    <property type="term" value="P:signal transduction"/>
    <property type="evidence" value="ECO:0007669"/>
    <property type="project" value="TreeGrafter"/>
</dbReference>
<dbReference type="AlphaFoldDB" id="B7R660"/>
<evidence type="ECO:0000313" key="7">
    <source>
        <dbReference type="EMBL" id="KKC28587.1"/>
    </source>
</evidence>
<dbReference type="GO" id="GO:0004175">
    <property type="term" value="F:endopeptidase activity"/>
    <property type="evidence" value="ECO:0007669"/>
    <property type="project" value="TreeGrafter"/>
</dbReference>
<dbReference type="GO" id="GO:0008236">
    <property type="term" value="F:serine-type peptidase activity"/>
    <property type="evidence" value="ECO:0007669"/>
    <property type="project" value="UniProtKB-KW"/>
</dbReference>
<comment type="caution">
    <text evidence="7">The sequence shown here is derived from an EMBL/GenBank/DDBJ whole genome shotgun (WGS) entry which is preliminary data.</text>
</comment>
<dbReference type="CDD" id="cd07560">
    <property type="entry name" value="Peptidase_S41_CPP"/>
    <property type="match status" value="1"/>
</dbReference>
<dbReference type="GO" id="GO:0006508">
    <property type="term" value="P:proteolysis"/>
    <property type="evidence" value="ECO:0007669"/>
    <property type="project" value="UniProtKB-KW"/>
</dbReference>
<reference evidence="7 8" key="1">
    <citation type="submission" date="2008-07" db="EMBL/GenBank/DDBJ databases">
        <authorList>
            <person name="Gonzalez J."/>
            <person name="Sokolova T."/>
            <person name="Ferriera S."/>
            <person name="Johnson J."/>
            <person name="Kravitz S."/>
            <person name="Beeson K."/>
            <person name="Sutton G."/>
            <person name="Rogers Y.-H."/>
            <person name="Friedman R."/>
            <person name="Frazier M."/>
            <person name="Venter J.C."/>
        </authorList>
    </citation>
    <scope>NUCLEOTIDE SEQUENCE [LARGE SCALE GENOMIC DNA]</scope>
    <source>
        <strain evidence="7 8">DSM 12653</strain>
    </source>
</reference>
<dbReference type="InterPro" id="IPR041489">
    <property type="entry name" value="PDZ_6"/>
</dbReference>
<comment type="similarity">
    <text evidence="1 5">Belongs to the peptidase S41A family.</text>
</comment>
<dbReference type="CDD" id="cd06782">
    <property type="entry name" value="cpPDZ_CPP-like"/>
    <property type="match status" value="1"/>
</dbReference>
<dbReference type="Gene3D" id="2.30.42.10">
    <property type="match status" value="1"/>
</dbReference>
<evidence type="ECO:0000256" key="4">
    <source>
        <dbReference type="ARBA" id="ARBA00022825"/>
    </source>
</evidence>
<feature type="domain" description="PDZ" evidence="6">
    <location>
        <begin position="103"/>
        <end position="170"/>
    </location>
</feature>
<dbReference type="InterPro" id="IPR005151">
    <property type="entry name" value="Tail-specific_protease"/>
</dbReference>
<evidence type="ECO:0000256" key="5">
    <source>
        <dbReference type="RuleBase" id="RU004404"/>
    </source>
</evidence>
<gene>
    <name evidence="7" type="ORF">CDSM653_02354</name>
</gene>
<dbReference type="InterPro" id="IPR036366">
    <property type="entry name" value="PGBDSf"/>
</dbReference>
<dbReference type="SUPFAM" id="SSF50156">
    <property type="entry name" value="PDZ domain-like"/>
    <property type="match status" value="1"/>
</dbReference>
<evidence type="ECO:0000313" key="8">
    <source>
        <dbReference type="Proteomes" id="UP000010146"/>
    </source>
</evidence>
<dbReference type="SUPFAM" id="SSF47090">
    <property type="entry name" value="PGBD-like"/>
    <property type="match status" value="1"/>
</dbReference>
<dbReference type="Gene3D" id="1.10.101.10">
    <property type="entry name" value="PGBD-like superfamily/PGBD"/>
    <property type="match status" value="1"/>
</dbReference>
<dbReference type="GO" id="GO:0030288">
    <property type="term" value="C:outer membrane-bounded periplasmic space"/>
    <property type="evidence" value="ECO:0007669"/>
    <property type="project" value="TreeGrafter"/>
</dbReference>
<dbReference type="Gene3D" id="3.90.226.10">
    <property type="entry name" value="2-enoyl-CoA Hydratase, Chain A, domain 1"/>
    <property type="match status" value="1"/>
</dbReference>
<dbReference type="Pfam" id="PF17820">
    <property type="entry name" value="PDZ_6"/>
    <property type="match status" value="1"/>
</dbReference>
<name>B7R660_9THEO</name>
<sequence>MCYNKLRRILLRNGGFEGMRKFSIRIFTLLLIFFLAFTSYTYAEVSTQDQDFYNELADIGAIMKYITDNYIDNVTYEQLKEAALKGIFSSLDEYSTYFTKEEFSQFERGTSGTFSGTGMVLIEKDGKIVVDSVIEDSPAAKAGVKSGYIIKAVDGKSVEGMKLTDVVNMILGDPGTKVKITFDVGGTLKEIELVRQVIHINPVSYKLLEEGIGYIKITEFNENTTANLTKALLFMDKNNVKKLVLDLRNNPGGLLTEVVSAANFFVPQGIVVTIERRNEKEDYYSYLTKPKYKLAVLVNKGTASAAEILAGAIQDTKVGFLVGENTYGKGTVQSVVPLQDGSGFKLTIARYKLPSGRYIGKEGLTPDVYVKNVQYTADIKFAGELKIGSRGNEVKILQKYLNLLKFNAGPEDGIFGPKTANAVKELQKKAGLSPTGVFDKNTYNALLKMIDSLNNKDAVLEKALELLRNM</sequence>
<dbReference type="Proteomes" id="UP000010146">
    <property type="component" value="Unassembled WGS sequence"/>
</dbReference>
<evidence type="ECO:0000256" key="3">
    <source>
        <dbReference type="ARBA" id="ARBA00022801"/>
    </source>
</evidence>
<keyword evidence="2 5" id="KW-0645">Protease</keyword>
<dbReference type="SMART" id="SM00228">
    <property type="entry name" value="PDZ"/>
    <property type="match status" value="1"/>
</dbReference>
<dbReference type="PROSITE" id="PS50176">
    <property type="entry name" value="ARM_REPEAT"/>
    <property type="match status" value="1"/>
</dbReference>
<dbReference type="InterPro" id="IPR000225">
    <property type="entry name" value="Armadillo"/>
</dbReference>
<dbReference type="NCBIfam" id="TIGR00225">
    <property type="entry name" value="prc"/>
    <property type="match status" value="1"/>
</dbReference>
<organism evidence="7 8">
    <name type="scientific">Caldanaerobacter subterraneus subsp. pacificus DSM 12653</name>
    <dbReference type="NCBI Taxonomy" id="391606"/>
    <lineage>
        <taxon>Bacteria</taxon>
        <taxon>Bacillati</taxon>
        <taxon>Bacillota</taxon>
        <taxon>Clostridia</taxon>
        <taxon>Thermoanaerobacterales</taxon>
        <taxon>Thermoanaerobacteraceae</taxon>
        <taxon>Caldanaerobacter</taxon>
    </lineage>
</organism>
<dbReference type="PROSITE" id="PS50106">
    <property type="entry name" value="PDZ"/>
    <property type="match status" value="1"/>
</dbReference>
<dbReference type="Pfam" id="PF01471">
    <property type="entry name" value="PG_binding_1"/>
    <property type="match status" value="1"/>
</dbReference>
<dbReference type="InterPro" id="IPR029045">
    <property type="entry name" value="ClpP/crotonase-like_dom_sf"/>
</dbReference>
<dbReference type="InterPro" id="IPR001478">
    <property type="entry name" value="PDZ"/>
</dbReference>
<evidence type="ECO:0000259" key="6">
    <source>
        <dbReference type="PROSITE" id="PS50106"/>
    </source>
</evidence>
<dbReference type="InterPro" id="IPR036365">
    <property type="entry name" value="PGBD-like_sf"/>
</dbReference>
<dbReference type="Gene3D" id="3.30.750.44">
    <property type="match status" value="1"/>
</dbReference>
<dbReference type="SUPFAM" id="SSF52096">
    <property type="entry name" value="ClpP/crotonase"/>
    <property type="match status" value="1"/>
</dbReference>